<dbReference type="NCBIfam" id="NF002964">
    <property type="entry name" value="PRK03635.1"/>
    <property type="match status" value="1"/>
</dbReference>
<dbReference type="Pfam" id="PF03466">
    <property type="entry name" value="LysR_substrate"/>
    <property type="match status" value="1"/>
</dbReference>
<dbReference type="EMBL" id="JABBFV010000013">
    <property type="protein sequence ID" value="NML11734.1"/>
    <property type="molecule type" value="Genomic_DNA"/>
</dbReference>
<dbReference type="Gene3D" id="1.10.10.10">
    <property type="entry name" value="Winged helix-like DNA-binding domain superfamily/Winged helix DNA-binding domain"/>
    <property type="match status" value="1"/>
</dbReference>
<protein>
    <submittedName>
        <fullName evidence="6">LysR family transcriptional regulator ArgP</fullName>
    </submittedName>
</protein>
<evidence type="ECO:0000313" key="7">
    <source>
        <dbReference type="Proteomes" id="UP000519023"/>
    </source>
</evidence>
<dbReference type="NCBIfam" id="TIGR03298">
    <property type="entry name" value="argP"/>
    <property type="match status" value="1"/>
</dbReference>
<sequence length="296" mass="31971">MLDYPSLAAISAVVREGSFEKAAALLKITPSAVSQRVRGFEERLGVALVIRGQPCIATEQGRELCAHFDKVRLLEADLTVISASGGSRPSLSIAVNADSLATWFPHAVADFARTTGMLVELTLEDEGHTADRLRTGEVLAVVTSDPEPVAGCRTIALGPLSYVACASPDFVNRYFPTGVDRHSLNTAPVMRFNRKDQLQGRWAKATFEADLNAPTHWIPSTQGFLDLACAGLAWGLQPKTLAKPHINAGTLVELVPGDTMDVPLFWTVSRLHAQALQVMTDAVKNVARQHLQPVPM</sequence>
<comment type="caution">
    <text evidence="6">The sequence shown here is derived from an EMBL/GenBank/DDBJ whole genome shotgun (WGS) entry which is preliminary data.</text>
</comment>
<keyword evidence="3" id="KW-0238">DNA-binding</keyword>
<evidence type="ECO:0000256" key="2">
    <source>
        <dbReference type="ARBA" id="ARBA00023015"/>
    </source>
</evidence>
<dbReference type="InterPro" id="IPR036390">
    <property type="entry name" value="WH_DNA-bd_sf"/>
</dbReference>
<dbReference type="PANTHER" id="PTHR30579">
    <property type="entry name" value="TRANSCRIPTIONAL REGULATOR"/>
    <property type="match status" value="1"/>
</dbReference>
<evidence type="ECO:0000256" key="1">
    <source>
        <dbReference type="ARBA" id="ARBA00009437"/>
    </source>
</evidence>
<dbReference type="GO" id="GO:0003677">
    <property type="term" value="F:DNA binding"/>
    <property type="evidence" value="ECO:0007669"/>
    <property type="project" value="UniProtKB-KW"/>
</dbReference>
<dbReference type="PANTHER" id="PTHR30579:SF2">
    <property type="entry name" value="HTH-TYPE TRANSCRIPTIONAL REGULATOR ARGP"/>
    <property type="match status" value="1"/>
</dbReference>
<dbReference type="SUPFAM" id="SSF53850">
    <property type="entry name" value="Periplasmic binding protein-like II"/>
    <property type="match status" value="1"/>
</dbReference>
<dbReference type="InterPro" id="IPR036388">
    <property type="entry name" value="WH-like_DNA-bd_sf"/>
</dbReference>
<dbReference type="NCBIfam" id="NF009888">
    <property type="entry name" value="PRK13348.1"/>
    <property type="match status" value="1"/>
</dbReference>
<comment type="similarity">
    <text evidence="1">Belongs to the LysR transcriptional regulatory family.</text>
</comment>
<dbReference type="Pfam" id="PF00126">
    <property type="entry name" value="HTH_1"/>
    <property type="match status" value="1"/>
</dbReference>
<name>A0A7X9WXK4_9SPHN</name>
<feature type="domain" description="HTH lysR-type" evidence="5">
    <location>
        <begin position="2"/>
        <end position="58"/>
    </location>
</feature>
<evidence type="ECO:0000256" key="4">
    <source>
        <dbReference type="ARBA" id="ARBA00023163"/>
    </source>
</evidence>
<dbReference type="InterPro" id="IPR000847">
    <property type="entry name" value="LysR_HTH_N"/>
</dbReference>
<dbReference type="Proteomes" id="UP000519023">
    <property type="component" value="Unassembled WGS sequence"/>
</dbReference>
<keyword evidence="4" id="KW-0804">Transcription</keyword>
<accession>A0A7X9WXK4</accession>
<gene>
    <name evidence="6" type="ORF">HHL08_16525</name>
</gene>
<dbReference type="AlphaFoldDB" id="A0A7X9WXK4"/>
<evidence type="ECO:0000256" key="3">
    <source>
        <dbReference type="ARBA" id="ARBA00023125"/>
    </source>
</evidence>
<evidence type="ECO:0000259" key="5">
    <source>
        <dbReference type="PROSITE" id="PS50931"/>
    </source>
</evidence>
<dbReference type="GO" id="GO:0003700">
    <property type="term" value="F:DNA-binding transcription factor activity"/>
    <property type="evidence" value="ECO:0007669"/>
    <property type="project" value="InterPro"/>
</dbReference>
<dbReference type="SUPFAM" id="SSF46785">
    <property type="entry name" value="Winged helix' DNA-binding domain"/>
    <property type="match status" value="1"/>
</dbReference>
<organism evidence="6 7">
    <name type="scientific">Sphingobium psychrophilum</name>
    <dbReference type="NCBI Taxonomy" id="2728834"/>
    <lineage>
        <taxon>Bacteria</taxon>
        <taxon>Pseudomonadati</taxon>
        <taxon>Pseudomonadota</taxon>
        <taxon>Alphaproteobacteria</taxon>
        <taxon>Sphingomonadales</taxon>
        <taxon>Sphingomonadaceae</taxon>
        <taxon>Sphingobium</taxon>
    </lineage>
</organism>
<keyword evidence="2" id="KW-0805">Transcription regulation</keyword>
<dbReference type="PROSITE" id="PS50931">
    <property type="entry name" value="HTH_LYSR"/>
    <property type="match status" value="1"/>
</dbReference>
<dbReference type="Gene3D" id="3.40.190.290">
    <property type="match status" value="1"/>
</dbReference>
<keyword evidence="7" id="KW-1185">Reference proteome</keyword>
<dbReference type="InterPro" id="IPR005119">
    <property type="entry name" value="LysR_subst-bd"/>
</dbReference>
<reference evidence="6 7" key="1">
    <citation type="submission" date="2020-04" db="EMBL/GenBank/DDBJ databases">
        <title>Sphingobium sp. AR-3-1 isolated from Arctic soil.</title>
        <authorList>
            <person name="Dahal R.H."/>
            <person name="Chaudhary D.K."/>
        </authorList>
    </citation>
    <scope>NUCLEOTIDE SEQUENCE [LARGE SCALE GENOMIC DNA]</scope>
    <source>
        <strain evidence="6 7">AR-3-1</strain>
    </source>
</reference>
<evidence type="ECO:0000313" key="6">
    <source>
        <dbReference type="EMBL" id="NML11734.1"/>
    </source>
</evidence>
<dbReference type="InterPro" id="IPR017685">
    <property type="entry name" value="ArgP"/>
</dbReference>
<proteinExistence type="inferred from homology"/>
<dbReference type="InterPro" id="IPR050176">
    <property type="entry name" value="LTTR"/>
</dbReference>